<protein>
    <submittedName>
        <fullName evidence="1">Uncharacterized protein</fullName>
    </submittedName>
</protein>
<proteinExistence type="predicted"/>
<gene>
    <name evidence="1" type="ORF">M747DRAFT_308455</name>
</gene>
<evidence type="ECO:0000313" key="1">
    <source>
        <dbReference type="EMBL" id="RDH17278.1"/>
    </source>
</evidence>
<dbReference type="VEuPathDB" id="FungiDB:M747DRAFT_308455"/>
<sequence>MDCITGKQMIRCFAHGEAVQLLQHMTARSSASMCAILATNGSNTAHNQLGSLTPRFECYIYAELHSAAIYRTHYDSVDNIRQLQWLQGGYTYHSPTTRAACTGCRYCDTDFLLEEDLSLQIRDFIESTTVADDGDMTNFVSKDFVSVKPNIARFGSMTYEVVSWKTTRVLRYTRHRGRPR</sequence>
<dbReference type="Proteomes" id="UP000253845">
    <property type="component" value="Unassembled WGS sequence"/>
</dbReference>
<evidence type="ECO:0000313" key="2">
    <source>
        <dbReference type="Proteomes" id="UP000253845"/>
    </source>
</evidence>
<organism evidence="1 2">
    <name type="scientific">Aspergillus niger ATCC 13496</name>
    <dbReference type="NCBI Taxonomy" id="1353008"/>
    <lineage>
        <taxon>Eukaryota</taxon>
        <taxon>Fungi</taxon>
        <taxon>Dikarya</taxon>
        <taxon>Ascomycota</taxon>
        <taxon>Pezizomycotina</taxon>
        <taxon>Eurotiomycetes</taxon>
        <taxon>Eurotiomycetidae</taxon>
        <taxon>Eurotiales</taxon>
        <taxon>Aspergillaceae</taxon>
        <taxon>Aspergillus</taxon>
        <taxon>Aspergillus subgen. Circumdati</taxon>
    </lineage>
</organism>
<name>A0A370BSA3_ASPNG</name>
<dbReference type="AlphaFoldDB" id="A0A370BSA3"/>
<reference evidence="1 2" key="1">
    <citation type="submission" date="2018-07" db="EMBL/GenBank/DDBJ databases">
        <title>Section-level genome sequencing of Aspergillus section Nigri to investigate inter- and intra-species variation.</title>
        <authorList>
            <consortium name="DOE Joint Genome Institute"/>
            <person name="Vesth T.C."/>
            <person name="Nybo J.L."/>
            <person name="Theobald S."/>
            <person name="Frisvad J.C."/>
            <person name="Larsen T.O."/>
            <person name="Nielsen K.F."/>
            <person name="Hoof J.B."/>
            <person name="Brandl J."/>
            <person name="Salamov A."/>
            <person name="Riley R."/>
            <person name="Gladden J.M."/>
            <person name="Phatale P."/>
            <person name="Nielsen M.T."/>
            <person name="Lyhne E.K."/>
            <person name="Kogle M.E."/>
            <person name="Strasser K."/>
            <person name="McDonnell E."/>
            <person name="Barry K."/>
            <person name="Clum A."/>
            <person name="Chen C."/>
            <person name="Nolan M."/>
            <person name="Sandor L."/>
            <person name="Kuo A."/>
            <person name="Lipzen A."/>
            <person name="Hainaut M."/>
            <person name="Drula E."/>
            <person name="Tsang A."/>
            <person name="Magnuson J.K."/>
            <person name="Henrissat B."/>
            <person name="Wiebenga A."/>
            <person name="Simmons B.A."/>
            <person name="Makela M.R."/>
            <person name="De vries R.P."/>
            <person name="Grigoriev I.V."/>
            <person name="Mortensen U.H."/>
            <person name="Baker S.E."/>
            <person name="Andersen M.R."/>
        </authorList>
    </citation>
    <scope>NUCLEOTIDE SEQUENCE [LARGE SCALE GENOMIC DNA]</scope>
    <source>
        <strain evidence="1 2">ATCC 13496</strain>
    </source>
</reference>
<accession>A0A370BSA3</accession>
<dbReference type="EMBL" id="KZ851932">
    <property type="protein sequence ID" value="RDH17278.1"/>
    <property type="molecule type" value="Genomic_DNA"/>
</dbReference>